<name>A0A943LX29_STRVE</name>
<accession>A0A943LX29</accession>
<reference evidence="1" key="1">
    <citation type="submission" date="2021-05" db="EMBL/GenBank/DDBJ databases">
        <title>Infant gut strain persistence is associated with maternal origin, phylogeny, and functional potential including surface adhesion and iron acquisition.</title>
        <authorList>
            <person name="Lou Y.C."/>
        </authorList>
    </citation>
    <scope>NUCLEOTIDE SEQUENCE</scope>
    <source>
        <strain evidence="1">L3_122_031G1_dasL3_122_031G1_maxbin2.maxbin.025s ta_sub</strain>
    </source>
</reference>
<dbReference type="EMBL" id="JAHAGS010000478">
    <property type="protein sequence ID" value="MBS6098890.1"/>
    <property type="molecule type" value="Genomic_DNA"/>
</dbReference>
<proteinExistence type="predicted"/>
<evidence type="ECO:0000313" key="1">
    <source>
        <dbReference type="EMBL" id="MBS6098890.1"/>
    </source>
</evidence>
<sequence length="58" mass="6557">MDRIMILTNTLPEESNISVIYKGDVAVVVARDNQERLLFKVTTTVAVAMQLQAKWHVV</sequence>
<organism evidence="1 2">
    <name type="scientific">Streptococcus vestibularis</name>
    <dbReference type="NCBI Taxonomy" id="1343"/>
    <lineage>
        <taxon>Bacteria</taxon>
        <taxon>Bacillati</taxon>
        <taxon>Bacillota</taxon>
        <taxon>Bacilli</taxon>
        <taxon>Lactobacillales</taxon>
        <taxon>Streptococcaceae</taxon>
        <taxon>Streptococcus</taxon>
    </lineage>
</organism>
<protein>
    <submittedName>
        <fullName evidence="1">Uncharacterized protein</fullName>
    </submittedName>
</protein>
<dbReference type="Proteomes" id="UP000703822">
    <property type="component" value="Unassembled WGS sequence"/>
</dbReference>
<dbReference type="AlphaFoldDB" id="A0A943LX29"/>
<comment type="caution">
    <text evidence="1">The sequence shown here is derived from an EMBL/GenBank/DDBJ whole genome shotgun (WGS) entry which is preliminary data.</text>
</comment>
<evidence type="ECO:0000313" key="2">
    <source>
        <dbReference type="Proteomes" id="UP000703822"/>
    </source>
</evidence>
<gene>
    <name evidence="1" type="ORF">KH901_10825</name>
</gene>